<dbReference type="RefSeq" id="WP_110066970.1">
    <property type="nucleotide sequence ID" value="NZ_QGTW01000015.1"/>
</dbReference>
<dbReference type="FunFam" id="1.20.1560.10:FF:000011">
    <property type="entry name" value="Multidrug ABC transporter ATP-binding protein"/>
    <property type="match status" value="1"/>
</dbReference>
<comment type="subcellular location">
    <subcellularLocation>
        <location evidence="1">Cell membrane</location>
        <topology evidence="1">Multi-pass membrane protein</topology>
    </subcellularLocation>
</comment>
<feature type="transmembrane region" description="Helical" evidence="9">
    <location>
        <begin position="141"/>
        <end position="158"/>
    </location>
</feature>
<accession>A0A2V2ZU40</accession>
<evidence type="ECO:0000256" key="8">
    <source>
        <dbReference type="ARBA" id="ARBA00023136"/>
    </source>
</evidence>
<feature type="domain" description="ABC transporter" evidence="10">
    <location>
        <begin position="337"/>
        <end position="574"/>
    </location>
</feature>
<keyword evidence="6 12" id="KW-0067">ATP-binding</keyword>
<dbReference type="SMART" id="SM00382">
    <property type="entry name" value="AAA"/>
    <property type="match status" value="1"/>
</dbReference>
<dbReference type="FunFam" id="3.40.50.300:FF:000221">
    <property type="entry name" value="Multidrug ABC transporter ATP-binding protein"/>
    <property type="match status" value="1"/>
</dbReference>
<evidence type="ECO:0000313" key="12">
    <source>
        <dbReference type="EMBL" id="PWW20461.1"/>
    </source>
</evidence>
<dbReference type="Pfam" id="PF00664">
    <property type="entry name" value="ABC_membrane"/>
    <property type="match status" value="1"/>
</dbReference>
<evidence type="ECO:0000256" key="9">
    <source>
        <dbReference type="SAM" id="Phobius"/>
    </source>
</evidence>
<proteinExistence type="predicted"/>
<dbReference type="PROSITE" id="PS50929">
    <property type="entry name" value="ABC_TM1F"/>
    <property type="match status" value="1"/>
</dbReference>
<protein>
    <submittedName>
        <fullName evidence="12">ATP-binding cassette subfamily B protein AbcA/BmrA</fullName>
    </submittedName>
</protein>
<dbReference type="Proteomes" id="UP000247150">
    <property type="component" value="Unassembled WGS sequence"/>
</dbReference>
<dbReference type="Gene3D" id="1.20.1560.10">
    <property type="entry name" value="ABC transporter type 1, transmembrane domain"/>
    <property type="match status" value="1"/>
</dbReference>
<keyword evidence="8 9" id="KW-0472">Membrane</keyword>
<evidence type="ECO:0000256" key="2">
    <source>
        <dbReference type="ARBA" id="ARBA00022448"/>
    </source>
</evidence>
<feature type="transmembrane region" description="Helical" evidence="9">
    <location>
        <begin position="279"/>
        <end position="300"/>
    </location>
</feature>
<dbReference type="OrthoDB" id="9770415at2"/>
<dbReference type="GO" id="GO:0015421">
    <property type="term" value="F:ABC-type oligopeptide transporter activity"/>
    <property type="evidence" value="ECO:0007669"/>
    <property type="project" value="TreeGrafter"/>
</dbReference>
<dbReference type="PROSITE" id="PS50893">
    <property type="entry name" value="ABC_TRANSPORTER_2"/>
    <property type="match status" value="1"/>
</dbReference>
<dbReference type="SUPFAM" id="SSF52540">
    <property type="entry name" value="P-loop containing nucleoside triphosphate hydrolases"/>
    <property type="match status" value="1"/>
</dbReference>
<dbReference type="InterPro" id="IPR011527">
    <property type="entry name" value="ABC1_TM_dom"/>
</dbReference>
<dbReference type="SUPFAM" id="SSF90123">
    <property type="entry name" value="ABC transporter transmembrane region"/>
    <property type="match status" value="1"/>
</dbReference>
<feature type="transmembrane region" description="Helical" evidence="9">
    <location>
        <begin position="20"/>
        <end position="42"/>
    </location>
</feature>
<dbReference type="InterPro" id="IPR017871">
    <property type="entry name" value="ABC_transporter-like_CS"/>
</dbReference>
<feature type="transmembrane region" description="Helical" evidence="9">
    <location>
        <begin position="164"/>
        <end position="181"/>
    </location>
</feature>
<dbReference type="CDD" id="cd18551">
    <property type="entry name" value="ABC_6TM_LmrA_like"/>
    <property type="match status" value="1"/>
</dbReference>
<dbReference type="PANTHER" id="PTHR43394">
    <property type="entry name" value="ATP-DEPENDENT PERMEASE MDL1, MITOCHONDRIAL"/>
    <property type="match status" value="1"/>
</dbReference>
<evidence type="ECO:0000256" key="5">
    <source>
        <dbReference type="ARBA" id="ARBA00022741"/>
    </source>
</evidence>
<reference evidence="12 13" key="1">
    <citation type="submission" date="2018-05" db="EMBL/GenBank/DDBJ databases">
        <title>Freshwater and sediment microbial communities from various areas in North America, analyzing microbe dynamics in response to fracking.</title>
        <authorList>
            <person name="Lamendella R."/>
        </authorList>
    </citation>
    <scope>NUCLEOTIDE SEQUENCE [LARGE SCALE GENOMIC DNA]</scope>
    <source>
        <strain evidence="12 13">15_TX</strain>
    </source>
</reference>
<comment type="caution">
    <text evidence="12">The sequence shown here is derived from an EMBL/GenBank/DDBJ whole genome shotgun (WGS) entry which is preliminary data.</text>
</comment>
<name>A0A2V2ZU40_9BACI</name>
<dbReference type="EMBL" id="QGTW01000015">
    <property type="protein sequence ID" value="PWW20461.1"/>
    <property type="molecule type" value="Genomic_DNA"/>
</dbReference>
<keyword evidence="2" id="KW-0813">Transport</keyword>
<dbReference type="PANTHER" id="PTHR43394:SF1">
    <property type="entry name" value="ATP-BINDING CASSETTE SUB-FAMILY B MEMBER 10, MITOCHONDRIAL"/>
    <property type="match status" value="1"/>
</dbReference>
<dbReference type="Pfam" id="PF00005">
    <property type="entry name" value="ABC_tran"/>
    <property type="match status" value="1"/>
</dbReference>
<dbReference type="InterPro" id="IPR003593">
    <property type="entry name" value="AAA+_ATPase"/>
</dbReference>
<sequence>MEKQQTSLKPFISLILSIKIPKAALIIGLTASILTTLTGLVVPLLTKNLVDGFSVESLSVPLIIGIGAAFIIQALISGISIYLLSYVGQKVVARLRNRMWGKLIRLPVSYFDKQSSGQTVSRVVNDTSIVRDLISNHFPQFITGIISIIGAIVILLVMDWKMTLLMLISVPITLAIMMPLGRKMAKISRGLQDETATFTGHITQTLSEIRLMKSSTAEQNEEEKGMNGIDKLLGFGLREARIFSLIGPTMYLIMMGVIVMIIAYGGMRVANGTMSTGSLVAFLLYLFQIIMPITSFAMFFTQLQKAKGATERIIEILDQPLEEGQDGIEMEISNQPISIDNVSFSYSEEEPVLQNITLEAQPGQMIALAGPSGSGKTTLFGLLERFYEPTTGEIRVGDTLIHEISLKSWRSQIGYVSQESAMMAGTIRENLCYGLENVKSIPDERLWEVAKMAYADQFIEAFPKGLDTEVGERGVKLSGGQRQRIAIARAFLRDPKILMMDEATASLDSQSEGIVQQALTRLMEGRTTFVIAHRLSTIVDADKIVFIEKGSVTGIGTHHELTQSHGLYREFAEQQLA</sequence>
<dbReference type="PROSITE" id="PS00211">
    <property type="entry name" value="ABC_TRANSPORTER_1"/>
    <property type="match status" value="1"/>
</dbReference>
<dbReference type="InterPro" id="IPR003439">
    <property type="entry name" value="ABC_transporter-like_ATP-bd"/>
</dbReference>
<evidence type="ECO:0000256" key="1">
    <source>
        <dbReference type="ARBA" id="ARBA00004651"/>
    </source>
</evidence>
<dbReference type="GO" id="GO:0016887">
    <property type="term" value="F:ATP hydrolysis activity"/>
    <property type="evidence" value="ECO:0007669"/>
    <property type="project" value="InterPro"/>
</dbReference>
<feature type="transmembrane region" description="Helical" evidence="9">
    <location>
        <begin position="242"/>
        <end position="267"/>
    </location>
</feature>
<dbReference type="InterPro" id="IPR027417">
    <property type="entry name" value="P-loop_NTPase"/>
</dbReference>
<keyword evidence="7 9" id="KW-1133">Transmembrane helix</keyword>
<evidence type="ECO:0000259" key="11">
    <source>
        <dbReference type="PROSITE" id="PS50929"/>
    </source>
</evidence>
<organism evidence="12 13">
    <name type="scientific">Cytobacillus oceanisediminis</name>
    <dbReference type="NCBI Taxonomy" id="665099"/>
    <lineage>
        <taxon>Bacteria</taxon>
        <taxon>Bacillati</taxon>
        <taxon>Bacillota</taxon>
        <taxon>Bacilli</taxon>
        <taxon>Bacillales</taxon>
        <taxon>Bacillaceae</taxon>
        <taxon>Cytobacillus</taxon>
    </lineage>
</organism>
<keyword evidence="3" id="KW-1003">Cell membrane</keyword>
<evidence type="ECO:0000313" key="13">
    <source>
        <dbReference type="Proteomes" id="UP000247150"/>
    </source>
</evidence>
<feature type="transmembrane region" description="Helical" evidence="9">
    <location>
        <begin position="62"/>
        <end position="88"/>
    </location>
</feature>
<feature type="domain" description="ABC transmembrane type-1" evidence="11">
    <location>
        <begin position="26"/>
        <end position="305"/>
    </location>
</feature>
<keyword evidence="4 9" id="KW-0812">Transmembrane</keyword>
<dbReference type="InterPro" id="IPR039421">
    <property type="entry name" value="Type_1_exporter"/>
</dbReference>
<keyword evidence="5" id="KW-0547">Nucleotide-binding</keyword>
<dbReference type="AlphaFoldDB" id="A0A2V2ZU40"/>
<dbReference type="GO" id="GO:0005524">
    <property type="term" value="F:ATP binding"/>
    <property type="evidence" value="ECO:0007669"/>
    <property type="project" value="UniProtKB-KW"/>
</dbReference>
<evidence type="ECO:0000256" key="4">
    <source>
        <dbReference type="ARBA" id="ARBA00022692"/>
    </source>
</evidence>
<evidence type="ECO:0000259" key="10">
    <source>
        <dbReference type="PROSITE" id="PS50893"/>
    </source>
</evidence>
<evidence type="ECO:0000256" key="6">
    <source>
        <dbReference type="ARBA" id="ARBA00022840"/>
    </source>
</evidence>
<evidence type="ECO:0000256" key="7">
    <source>
        <dbReference type="ARBA" id="ARBA00022989"/>
    </source>
</evidence>
<evidence type="ECO:0000256" key="3">
    <source>
        <dbReference type="ARBA" id="ARBA00022475"/>
    </source>
</evidence>
<dbReference type="InterPro" id="IPR036640">
    <property type="entry name" value="ABC1_TM_sf"/>
</dbReference>
<gene>
    <name evidence="12" type="ORF">DFO73_11535</name>
</gene>
<dbReference type="GO" id="GO:0005886">
    <property type="term" value="C:plasma membrane"/>
    <property type="evidence" value="ECO:0007669"/>
    <property type="project" value="UniProtKB-SubCell"/>
</dbReference>
<dbReference type="Gene3D" id="3.40.50.300">
    <property type="entry name" value="P-loop containing nucleotide triphosphate hydrolases"/>
    <property type="match status" value="1"/>
</dbReference>